<dbReference type="EMBL" id="JBGBZN010000002">
    <property type="protein sequence ID" value="MEY9471515.1"/>
    <property type="molecule type" value="Genomic_DNA"/>
</dbReference>
<dbReference type="InterPro" id="IPR011250">
    <property type="entry name" value="OMP/PagP_B-barrel"/>
</dbReference>
<dbReference type="PANTHER" id="PTHR34001">
    <property type="entry name" value="BLL7405 PROTEIN"/>
    <property type="match status" value="1"/>
</dbReference>
<feature type="chain" id="PRO_5046318846" evidence="6">
    <location>
        <begin position="24"/>
        <end position="277"/>
    </location>
</feature>
<name>A0ABV4GKE0_9BRAD</name>
<accession>A0ABV4GKE0</accession>
<evidence type="ECO:0000313" key="8">
    <source>
        <dbReference type="EMBL" id="MEY9471515.1"/>
    </source>
</evidence>
<dbReference type="SUPFAM" id="SSF56925">
    <property type="entry name" value="OMPA-like"/>
    <property type="match status" value="1"/>
</dbReference>
<reference evidence="8 9" key="1">
    <citation type="submission" date="2024-07" db="EMBL/GenBank/DDBJ databases">
        <title>Genomic Encyclopedia of Type Strains, Phase V (KMG-V): Genome sequencing to study the core and pangenomes of soil and plant-associated prokaryotes.</title>
        <authorList>
            <person name="Whitman W."/>
        </authorList>
    </citation>
    <scope>NUCLEOTIDE SEQUENCE [LARGE SCALE GENOMIC DNA]</scope>
    <source>
        <strain evidence="8 9">USDA 222</strain>
    </source>
</reference>
<sequence>MKLAWRTILVAGIGFATVGSASAADLAARPFKAPATAVAVYNWTGFYVGVNAGYAWGQSDLGTVLDPTSSWAVEGVAFRNEFVALSNRRLDPAGALGGLQIGANWQTGAWVLGVEADANATDIGARTVFTGANPPVIRTFDESIRNDWLVTVRGRAGYAVDKTLLYVTGGLAVGSVKGSWDLTSSNGYTKTGSVSETKVGWTVGAGVEHAFVPNWTVKLEYLYTDLGGVDYTSTYVPGSTFAPPGSNYVERISQDLTFHTVRAGLNYKFGGPMMAKY</sequence>
<dbReference type="Pfam" id="PF13505">
    <property type="entry name" value="OMP_b-brl"/>
    <property type="match status" value="1"/>
</dbReference>
<comment type="caution">
    <text evidence="8">The sequence shown here is derived from an EMBL/GenBank/DDBJ whole genome shotgun (WGS) entry which is preliminary data.</text>
</comment>
<dbReference type="PANTHER" id="PTHR34001:SF3">
    <property type="entry name" value="BLL7405 PROTEIN"/>
    <property type="match status" value="1"/>
</dbReference>
<evidence type="ECO:0000256" key="6">
    <source>
        <dbReference type="SAM" id="SignalP"/>
    </source>
</evidence>
<protein>
    <submittedName>
        <fullName evidence="8">Outer membrane immunogenic protein</fullName>
    </submittedName>
</protein>
<evidence type="ECO:0000256" key="5">
    <source>
        <dbReference type="ARBA" id="ARBA00038306"/>
    </source>
</evidence>
<dbReference type="RefSeq" id="WP_036038701.1">
    <property type="nucleotide sequence ID" value="NZ_JBGBYH010000002.1"/>
</dbReference>
<comment type="subcellular location">
    <subcellularLocation>
        <location evidence="1">Cell outer membrane</location>
    </subcellularLocation>
</comment>
<comment type="similarity">
    <text evidence="5">Belongs to the Omp25/RopB family.</text>
</comment>
<evidence type="ECO:0000256" key="2">
    <source>
        <dbReference type="ARBA" id="ARBA00022729"/>
    </source>
</evidence>
<keyword evidence="2 6" id="KW-0732">Signal</keyword>
<dbReference type="Gene3D" id="2.40.160.20">
    <property type="match status" value="1"/>
</dbReference>
<dbReference type="Proteomes" id="UP001565474">
    <property type="component" value="Unassembled WGS sequence"/>
</dbReference>
<evidence type="ECO:0000256" key="4">
    <source>
        <dbReference type="ARBA" id="ARBA00023237"/>
    </source>
</evidence>
<organism evidence="8 9">
    <name type="scientific">Bradyrhizobium yuanmingense</name>
    <dbReference type="NCBI Taxonomy" id="108015"/>
    <lineage>
        <taxon>Bacteria</taxon>
        <taxon>Pseudomonadati</taxon>
        <taxon>Pseudomonadota</taxon>
        <taxon>Alphaproteobacteria</taxon>
        <taxon>Hyphomicrobiales</taxon>
        <taxon>Nitrobacteraceae</taxon>
        <taxon>Bradyrhizobium</taxon>
    </lineage>
</organism>
<evidence type="ECO:0000256" key="1">
    <source>
        <dbReference type="ARBA" id="ARBA00004442"/>
    </source>
</evidence>
<feature type="signal peptide" evidence="6">
    <location>
        <begin position="1"/>
        <end position="23"/>
    </location>
</feature>
<keyword evidence="3" id="KW-0472">Membrane</keyword>
<proteinExistence type="inferred from homology"/>
<keyword evidence="4" id="KW-0998">Cell outer membrane</keyword>
<gene>
    <name evidence="8" type="ORF">ABH992_003914</name>
</gene>
<evidence type="ECO:0000256" key="3">
    <source>
        <dbReference type="ARBA" id="ARBA00023136"/>
    </source>
</evidence>
<evidence type="ECO:0000313" key="9">
    <source>
        <dbReference type="Proteomes" id="UP001565474"/>
    </source>
</evidence>
<evidence type="ECO:0000259" key="7">
    <source>
        <dbReference type="Pfam" id="PF13505"/>
    </source>
</evidence>
<dbReference type="InterPro" id="IPR051692">
    <property type="entry name" value="OMP-like"/>
</dbReference>
<dbReference type="InterPro" id="IPR027385">
    <property type="entry name" value="Beta-barrel_OMP"/>
</dbReference>
<keyword evidence="9" id="KW-1185">Reference proteome</keyword>
<feature type="domain" description="Outer membrane protein beta-barrel" evidence="7">
    <location>
        <begin position="34"/>
        <end position="269"/>
    </location>
</feature>